<keyword evidence="2" id="KW-1185">Reference proteome</keyword>
<gene>
    <name evidence="1" type="ORF">ACCO45_000530</name>
</gene>
<comment type="caution">
    <text evidence="1">The sequence shown here is derived from an EMBL/GenBank/DDBJ whole genome shotgun (WGS) entry which is preliminary data.</text>
</comment>
<accession>A0ACC4E4G4</accession>
<evidence type="ECO:0000313" key="2">
    <source>
        <dbReference type="Proteomes" id="UP001638806"/>
    </source>
</evidence>
<dbReference type="Proteomes" id="UP001638806">
    <property type="component" value="Unassembled WGS sequence"/>
</dbReference>
<dbReference type="EMBL" id="JBGNUJ010000002">
    <property type="protein sequence ID" value="KAL3963526.1"/>
    <property type="molecule type" value="Genomic_DNA"/>
</dbReference>
<reference evidence="1" key="1">
    <citation type="submission" date="2024-12" db="EMBL/GenBank/DDBJ databases">
        <title>Comparative genomics and development of molecular markers within Purpureocillium lilacinum and among Purpureocillium species.</title>
        <authorList>
            <person name="Yeh Z.-Y."/>
            <person name="Ni N.-T."/>
            <person name="Lo P.-H."/>
            <person name="Mushyakhwo K."/>
            <person name="Lin C.-F."/>
            <person name="Nai Y.-S."/>
        </authorList>
    </citation>
    <scope>NUCLEOTIDE SEQUENCE</scope>
    <source>
        <strain evidence="1">NCHU-NPUST-175</strain>
    </source>
</reference>
<proteinExistence type="predicted"/>
<protein>
    <submittedName>
        <fullName evidence="1">Uncharacterized protein</fullName>
    </submittedName>
</protein>
<sequence length="152" mass="15082">MEDSILPNVKLPGGVSSKATEYKELARKGDKWESPVFSIGSAKKSTDIPSAPHIENKAHSAGPRALPALPVPVRRVVVPPTTGAATGIPLGATNGATNGAKTGYGGVTNGISGLGGVTNGGTNGNTATVNLHGGKPISADGTNINSHGLGAR</sequence>
<name>A0ACC4E4G4_PURLI</name>
<evidence type="ECO:0000313" key="1">
    <source>
        <dbReference type="EMBL" id="KAL3963526.1"/>
    </source>
</evidence>
<organism evidence="1 2">
    <name type="scientific">Purpureocillium lilacinum</name>
    <name type="common">Paecilomyces lilacinus</name>
    <dbReference type="NCBI Taxonomy" id="33203"/>
    <lineage>
        <taxon>Eukaryota</taxon>
        <taxon>Fungi</taxon>
        <taxon>Dikarya</taxon>
        <taxon>Ascomycota</taxon>
        <taxon>Pezizomycotina</taxon>
        <taxon>Sordariomycetes</taxon>
        <taxon>Hypocreomycetidae</taxon>
        <taxon>Hypocreales</taxon>
        <taxon>Ophiocordycipitaceae</taxon>
        <taxon>Purpureocillium</taxon>
    </lineage>
</organism>